<dbReference type="PANTHER" id="PTHR33463:SF194">
    <property type="entry name" value="OS04G0431700 PROTEIN"/>
    <property type="match status" value="1"/>
</dbReference>
<dbReference type="Pfam" id="PF23247">
    <property type="entry name" value="LRR_RPS2"/>
    <property type="match status" value="1"/>
</dbReference>
<organism evidence="2">
    <name type="scientific">Oryza brachyantha</name>
    <name type="common">malo sina</name>
    <dbReference type="NCBI Taxonomy" id="4533"/>
    <lineage>
        <taxon>Eukaryota</taxon>
        <taxon>Viridiplantae</taxon>
        <taxon>Streptophyta</taxon>
        <taxon>Embryophyta</taxon>
        <taxon>Tracheophyta</taxon>
        <taxon>Spermatophyta</taxon>
        <taxon>Magnoliopsida</taxon>
        <taxon>Liliopsida</taxon>
        <taxon>Poales</taxon>
        <taxon>Poaceae</taxon>
        <taxon>BOP clade</taxon>
        <taxon>Oryzoideae</taxon>
        <taxon>Oryzeae</taxon>
        <taxon>Oryzinae</taxon>
        <taxon>Oryza</taxon>
    </lineage>
</organism>
<dbReference type="eggNOG" id="ENOG502SYYC">
    <property type="taxonomic scope" value="Eukaryota"/>
</dbReference>
<dbReference type="EnsemblPlants" id="OB04G20190.1">
    <property type="protein sequence ID" value="OB04G20190.1"/>
    <property type="gene ID" value="OB04G20190"/>
</dbReference>
<feature type="domain" description="Disease resistance protein At4g27190-like leucine-rich repeats" evidence="1">
    <location>
        <begin position="891"/>
        <end position="992"/>
    </location>
</feature>
<name>J3LXZ4_ORYBR</name>
<proteinExistence type="predicted"/>
<dbReference type="InterPro" id="IPR032675">
    <property type="entry name" value="LRR_dom_sf"/>
</dbReference>
<reference evidence="2" key="2">
    <citation type="submission" date="2013-04" db="UniProtKB">
        <authorList>
            <consortium name="EnsemblPlants"/>
        </authorList>
    </citation>
    <scope>IDENTIFICATION</scope>
</reference>
<keyword evidence="3" id="KW-1185">Reference proteome</keyword>
<dbReference type="HOGENOM" id="CLU_007112_0_0_1"/>
<dbReference type="SUPFAM" id="SSF52047">
    <property type="entry name" value="RNI-like"/>
    <property type="match status" value="2"/>
</dbReference>
<evidence type="ECO:0000259" key="1">
    <source>
        <dbReference type="Pfam" id="PF23247"/>
    </source>
</evidence>
<dbReference type="Gene3D" id="3.80.10.10">
    <property type="entry name" value="Ribonuclease Inhibitor"/>
    <property type="match status" value="2"/>
</dbReference>
<evidence type="ECO:0000313" key="3">
    <source>
        <dbReference type="Proteomes" id="UP000006038"/>
    </source>
</evidence>
<dbReference type="AlphaFoldDB" id="J3LXZ4"/>
<protein>
    <recommendedName>
        <fullName evidence="1">Disease resistance protein At4g27190-like leucine-rich repeats domain-containing protein</fullName>
    </recommendedName>
</protein>
<evidence type="ECO:0000313" key="2">
    <source>
        <dbReference type="EnsemblPlants" id="OB04G20190.1"/>
    </source>
</evidence>
<dbReference type="OMA" id="DSWTPRY"/>
<sequence length="1070" mass="121633">MISKNVYWSTLDGAVQGILKYFVKKQRDTRVIYFDGWRGFGASAVLRAVADELKSRGACPELRLDKVIHIDCSTWKSRRAMQRAIAVELNLDASVIAIIDKADEEDDFDGVDQGSRGEIMRVAEEIDRAFKDHRFMVVFHNGSGDYIDLNSFGFPPFTIFRGYFMLWTFRRRFQGSEDYSEMENKVQNTHFFAYETGYDIIRNGILFPVLQKEVAAIAAKYPCMREINPEKIVDCCVYGLFLYLCLPEHLENEWAARASAYWMCDGIMQGDQAWEISSALSKEIKWDLHPTLLDEVRGILIESSSENSTCCKRLNGTYFDENGISYPPMAITTSNSKVPLTPHDIQTVSADMSSYFLAPDEISNDALLVLADGLFDQSTNLRVLQLSHCSFSFASPPFIACQNLRFLGLHHCKDNETTKQIDPRKWQFLHSLWVLDLIYTGWYQVFSKEIAHLIINLRELNIVGPECWKYIPALHEQLPDVQMLRIVKSMDQPNASAYIDNYLMDKTKLELLDMSGTRNMARLPTNLSKARSLQVLILDGCDGLGNIVFDGYGPATNWTSTVELPTRDLRPSSVNIKKHIKTSTISLKGCKGLGSLFIRELPNLVELDLSGTAIKILDFTTMVLEVSSLKRLFLIGCEKLRSIKWENSGSKVEPDLELLCIDTRPGIERPRPSFDKSNNNFKLQIHAVIEDARLARSLCDPIYSCHKGRYSDVSFSIHTSTLYDGFVQDEGACKDKIGQINDQVNLQQQQPFSVGQYHDALSKVGDAPMQSFPHPPTTSLSRHIEIAQGSHNLESELDRNWLLPYRNLAYLMGWVSESLHVHDVLTTASMPGGGWYWDYLRWCRMERCPKMETIFPTNAEGFSRLETIWMADLPMARCIWSIGVRRFSYGSFENLRHMHLRDCPRLKFVLPVWVYSFPRLETLHVIHCTHLCNIFVLDGGETTVDGVAFPRLSTIHLQDLPMLQQICDVGFKMVAPALETIKIRGCWSLRRLPAVGAGGLKPAIEIEEDVWSALEWDGVEAGHHPSLFQAPLHSRYYKKKLPRGSAIRLIRAPSLFACLLILLVKHSFSA</sequence>
<dbReference type="Gramene" id="OB04G20190.1">
    <property type="protein sequence ID" value="OB04G20190.1"/>
    <property type="gene ID" value="OB04G20190"/>
</dbReference>
<accession>J3LXZ4</accession>
<dbReference type="InterPro" id="IPR050905">
    <property type="entry name" value="Plant_NBS-LRR"/>
</dbReference>
<dbReference type="Proteomes" id="UP000006038">
    <property type="component" value="Chromosome 4"/>
</dbReference>
<dbReference type="InterPro" id="IPR057135">
    <property type="entry name" value="At4g27190-like_LRR"/>
</dbReference>
<dbReference type="PANTHER" id="PTHR33463">
    <property type="entry name" value="NB-ARC DOMAIN-CONTAINING PROTEIN-RELATED"/>
    <property type="match status" value="1"/>
</dbReference>
<reference evidence="2" key="1">
    <citation type="journal article" date="2013" name="Nat. Commun.">
        <title>Whole-genome sequencing of Oryza brachyantha reveals mechanisms underlying Oryza genome evolution.</title>
        <authorList>
            <person name="Chen J."/>
            <person name="Huang Q."/>
            <person name="Gao D."/>
            <person name="Wang J."/>
            <person name="Lang Y."/>
            <person name="Liu T."/>
            <person name="Li B."/>
            <person name="Bai Z."/>
            <person name="Luis Goicoechea J."/>
            <person name="Liang C."/>
            <person name="Chen C."/>
            <person name="Zhang W."/>
            <person name="Sun S."/>
            <person name="Liao Y."/>
            <person name="Zhang X."/>
            <person name="Yang L."/>
            <person name="Song C."/>
            <person name="Wang M."/>
            <person name="Shi J."/>
            <person name="Liu G."/>
            <person name="Liu J."/>
            <person name="Zhou H."/>
            <person name="Zhou W."/>
            <person name="Yu Q."/>
            <person name="An N."/>
            <person name="Chen Y."/>
            <person name="Cai Q."/>
            <person name="Wang B."/>
            <person name="Liu B."/>
            <person name="Min J."/>
            <person name="Huang Y."/>
            <person name="Wu H."/>
            <person name="Li Z."/>
            <person name="Zhang Y."/>
            <person name="Yin Y."/>
            <person name="Song W."/>
            <person name="Jiang J."/>
            <person name="Jackson S.A."/>
            <person name="Wing R.A."/>
            <person name="Wang J."/>
            <person name="Chen M."/>
        </authorList>
    </citation>
    <scope>NUCLEOTIDE SEQUENCE [LARGE SCALE GENOMIC DNA]</scope>
    <source>
        <strain evidence="2">cv. IRGC 101232</strain>
    </source>
</reference>